<feature type="transmembrane region" description="Helical" evidence="1">
    <location>
        <begin position="21"/>
        <end position="44"/>
    </location>
</feature>
<keyword evidence="1" id="KW-0812">Transmembrane</keyword>
<protein>
    <submittedName>
        <fullName evidence="2">Uncharacterized protein</fullName>
    </submittedName>
</protein>
<sequence>MNIVPAAVEQQINRVDRQYSLWIGISLAATAAWSFFRIIWTLIWSMSYGWFVGSLAISFVVWGVIGTVAAIGAVGFLNRYFKGPGSERV</sequence>
<reference evidence="2 3" key="1">
    <citation type="journal article" date="2019" name="Emerg. Microbes Infect.">
        <title>Comprehensive subspecies identification of 175 nontuberculous mycobacteria species based on 7547 genomic profiles.</title>
        <authorList>
            <person name="Matsumoto Y."/>
            <person name="Kinjo T."/>
            <person name="Motooka D."/>
            <person name="Nabeya D."/>
            <person name="Jung N."/>
            <person name="Uechi K."/>
            <person name="Horii T."/>
            <person name="Iida T."/>
            <person name="Fujita J."/>
            <person name="Nakamura S."/>
        </authorList>
    </citation>
    <scope>NUCLEOTIDE SEQUENCE [LARGE SCALE GENOMIC DNA]</scope>
    <source>
        <strain evidence="2 3">JCM 30725</strain>
    </source>
</reference>
<evidence type="ECO:0000256" key="1">
    <source>
        <dbReference type="SAM" id="Phobius"/>
    </source>
</evidence>
<dbReference type="Proteomes" id="UP000465360">
    <property type="component" value="Unassembled WGS sequence"/>
</dbReference>
<keyword evidence="1" id="KW-1133">Transmembrane helix</keyword>
<dbReference type="EMBL" id="BLKZ01000001">
    <property type="protein sequence ID" value="GFG90865.1"/>
    <property type="molecule type" value="Genomic_DNA"/>
</dbReference>
<dbReference type="AlphaFoldDB" id="A0A7I9YQB0"/>
<proteinExistence type="predicted"/>
<evidence type="ECO:0000313" key="2">
    <source>
        <dbReference type="EMBL" id="GFG90865.1"/>
    </source>
</evidence>
<dbReference type="RefSeq" id="WP_163713234.1">
    <property type="nucleotide sequence ID" value="NZ_BLKZ01000001.1"/>
</dbReference>
<accession>A0A7I9YQB0</accession>
<evidence type="ECO:0000313" key="3">
    <source>
        <dbReference type="Proteomes" id="UP000465360"/>
    </source>
</evidence>
<feature type="transmembrane region" description="Helical" evidence="1">
    <location>
        <begin position="50"/>
        <end position="77"/>
    </location>
</feature>
<comment type="caution">
    <text evidence="2">The sequence shown here is derived from an EMBL/GenBank/DDBJ whole genome shotgun (WGS) entry which is preliminary data.</text>
</comment>
<gene>
    <name evidence="2" type="ORF">MBOU_29070</name>
</gene>
<name>A0A7I9YQB0_MYCBU</name>
<keyword evidence="1" id="KW-0472">Membrane</keyword>
<keyword evidence="3" id="KW-1185">Reference proteome</keyword>
<organism evidence="2 3">
    <name type="scientific">Mycobacterium bourgelatii</name>
    <dbReference type="NCBI Taxonomy" id="1273442"/>
    <lineage>
        <taxon>Bacteria</taxon>
        <taxon>Bacillati</taxon>
        <taxon>Actinomycetota</taxon>
        <taxon>Actinomycetes</taxon>
        <taxon>Mycobacteriales</taxon>
        <taxon>Mycobacteriaceae</taxon>
        <taxon>Mycobacterium</taxon>
    </lineage>
</organism>